<accession>A0A061J8L7</accession>
<keyword evidence="4" id="KW-1185">Reference proteome</keyword>
<evidence type="ECO:0000259" key="2">
    <source>
        <dbReference type="PROSITE" id="PS50969"/>
    </source>
</evidence>
<keyword evidence="1" id="KW-0809">Transit peptide</keyword>
<dbReference type="InterPro" id="IPR004274">
    <property type="entry name" value="FCP1_dom"/>
</dbReference>
<comment type="function">
    <text evidence="1">Essential component of the TIM23 complex, a complex that mediates the translocation of transit peptide-containing proteins across the mitochondrial inner membrane.</text>
</comment>
<dbReference type="GO" id="GO:0005744">
    <property type="term" value="C:TIM23 mitochondrial import inner membrane translocase complex"/>
    <property type="evidence" value="ECO:0007669"/>
    <property type="project" value="UniProtKB-UniRule"/>
</dbReference>
<dbReference type="OrthoDB" id="277011at2759"/>
<dbReference type="Pfam" id="PF03031">
    <property type="entry name" value="NIF"/>
    <property type="match status" value="2"/>
</dbReference>
<gene>
    <name evidence="3" type="ORF">TRSC58_01806</name>
</gene>
<comment type="subunit">
    <text evidence="1">Component of the TIM23 complex.</text>
</comment>
<organism evidence="3 4">
    <name type="scientific">Trypanosoma rangeli SC58</name>
    <dbReference type="NCBI Taxonomy" id="429131"/>
    <lineage>
        <taxon>Eukaryota</taxon>
        <taxon>Discoba</taxon>
        <taxon>Euglenozoa</taxon>
        <taxon>Kinetoplastea</taxon>
        <taxon>Metakinetoplastina</taxon>
        <taxon>Trypanosomatida</taxon>
        <taxon>Trypanosomatidae</taxon>
        <taxon>Trypanosoma</taxon>
        <taxon>Herpetosoma</taxon>
    </lineage>
</organism>
<name>A0A061J8L7_TRYRA</name>
<dbReference type="GO" id="GO:0015031">
    <property type="term" value="P:protein transport"/>
    <property type="evidence" value="ECO:0007669"/>
    <property type="project" value="UniProtKB-KW"/>
</dbReference>
<dbReference type="FunFam" id="3.40.50.1000:FF:000284">
    <property type="entry name" value="Nuclear LIM interactor-interacting factor 1"/>
    <property type="match status" value="1"/>
</dbReference>
<dbReference type="InterPro" id="IPR023214">
    <property type="entry name" value="HAD_sf"/>
</dbReference>
<dbReference type="VEuPathDB" id="TriTrypDB:TRSC58_01806"/>
<dbReference type="SMART" id="SM00577">
    <property type="entry name" value="CPDc"/>
    <property type="match status" value="1"/>
</dbReference>
<comment type="subcellular location">
    <subcellularLocation>
        <location evidence="1">Mitochondrion inner membrane</location>
        <topology evidence="1">Single-pass membrane protein</topology>
    </subcellularLocation>
</comment>
<evidence type="ECO:0000313" key="4">
    <source>
        <dbReference type="Proteomes" id="UP000031737"/>
    </source>
</evidence>
<sequence length="340" mass="39206">MAFATLFTRTRALFSGRKLQTLVAFGLRQEFSPLWPLPLPPQLPQDVGKPTLVLDIDETILHTYGMRLETEDTVAFSLCLRPHLREFLEEVKELYEVVFWTAGTASYCSAMVDAIEVQVLQLPRSLCNVDEMKRAASKAPSTDNVNFYALSRTQTLEEENYMKYLPMLGRPMHRVIVLDDNVRSFPLHPRNAVKVPVFLPDDRALMEYSQAVSLMKEDGVHRDDASLLEAIYRGKAEVARLEKDQALLQLLPLLRRVAQAEDLPRELDHWRDDEYVRCDDFRETMNPLSVTRQRVLGSVLSSRRDTPIPPLKVHFMNQCFLEEANTAMRSQQMRRARSRL</sequence>
<feature type="domain" description="FCP1 homology" evidence="2">
    <location>
        <begin position="45"/>
        <end position="218"/>
    </location>
</feature>
<keyword evidence="1" id="KW-0813">Transport</keyword>
<dbReference type="CDD" id="cd07521">
    <property type="entry name" value="HAD_FCP1-like"/>
    <property type="match status" value="1"/>
</dbReference>
<comment type="caution">
    <text evidence="3">The sequence shown here is derived from an EMBL/GenBank/DDBJ whole genome shotgun (WGS) entry which is preliminary data.</text>
</comment>
<evidence type="ECO:0000313" key="3">
    <source>
        <dbReference type="EMBL" id="ESL10461.1"/>
    </source>
</evidence>
<dbReference type="PANTHER" id="PTHR12210">
    <property type="entry name" value="DULLARD PROTEIN PHOSPHATASE"/>
    <property type="match status" value="1"/>
</dbReference>
<dbReference type="EMBL" id="AUPL01001806">
    <property type="protein sequence ID" value="ESL10461.1"/>
    <property type="molecule type" value="Genomic_DNA"/>
</dbReference>
<evidence type="ECO:0000256" key="1">
    <source>
        <dbReference type="RuleBase" id="RU365079"/>
    </source>
</evidence>
<dbReference type="AlphaFoldDB" id="A0A061J8L7"/>
<protein>
    <recommendedName>
        <fullName evidence="1">Mitochondrial import inner membrane translocase subunit TIM50</fullName>
    </recommendedName>
</protein>
<comment type="similarity">
    <text evidence="1">Belongs to the TIM50 family.</text>
</comment>
<dbReference type="Gene3D" id="3.40.50.1000">
    <property type="entry name" value="HAD superfamily/HAD-like"/>
    <property type="match status" value="1"/>
</dbReference>
<proteinExistence type="inferred from homology"/>
<keyword evidence="1" id="KW-0496">Mitochondrion</keyword>
<dbReference type="InterPro" id="IPR036412">
    <property type="entry name" value="HAD-like_sf"/>
</dbReference>
<dbReference type="InterPro" id="IPR050365">
    <property type="entry name" value="TIM50"/>
</dbReference>
<dbReference type="PROSITE" id="PS50969">
    <property type="entry name" value="FCP1"/>
    <property type="match status" value="1"/>
</dbReference>
<keyword evidence="1" id="KW-0811">Translocation</keyword>
<dbReference type="Proteomes" id="UP000031737">
    <property type="component" value="Unassembled WGS sequence"/>
</dbReference>
<reference evidence="3 4" key="1">
    <citation type="submission" date="2013-07" db="EMBL/GenBank/DDBJ databases">
        <authorList>
            <person name="Stoco P.H."/>
            <person name="Wagner G."/>
            <person name="Gerber A."/>
            <person name="Zaha A."/>
            <person name="Thompson C."/>
            <person name="Bartholomeu D.C."/>
            <person name="Luckemeyer D.D."/>
            <person name="Bahia D."/>
            <person name="Loreto E."/>
            <person name="Prestes E.B."/>
            <person name="Lima F.M."/>
            <person name="Rodrigues-Luiz G."/>
            <person name="Vallejo G.A."/>
            <person name="Filho J.F."/>
            <person name="Monteiro K.M."/>
            <person name="Tyler K.M."/>
            <person name="de Almeida L.G."/>
            <person name="Ortiz M.F."/>
            <person name="Siervo M.A."/>
            <person name="de Moraes M.H."/>
            <person name="Cunha O.L."/>
            <person name="Mendonca-Neto R."/>
            <person name="Silva R."/>
            <person name="Teixeira S.M."/>
            <person name="Murta S.M."/>
            <person name="Sincero T.C."/>
            <person name="Mendes T.A."/>
            <person name="Urmenyi T.P."/>
            <person name="Silva V.G."/>
            <person name="da Rocha W.D."/>
            <person name="Andersson B."/>
            <person name="Romanha A.J."/>
            <person name="Steindel M."/>
            <person name="de Vasconcelos A.T."/>
            <person name="Grisard E.C."/>
        </authorList>
    </citation>
    <scope>NUCLEOTIDE SEQUENCE [LARGE SCALE GENOMIC DNA]</scope>
    <source>
        <strain evidence="3 4">SC58</strain>
    </source>
</reference>
<keyword evidence="1" id="KW-0653">Protein transport</keyword>
<dbReference type="SUPFAM" id="SSF56784">
    <property type="entry name" value="HAD-like"/>
    <property type="match status" value="1"/>
</dbReference>